<keyword evidence="5 11" id="KW-0862">Zinc</keyword>
<evidence type="ECO:0000256" key="11">
    <source>
        <dbReference type="PROSITE-ProRule" id="PRU01263"/>
    </source>
</evidence>
<dbReference type="PROSITE" id="PS50157">
    <property type="entry name" value="ZINC_FINGER_C2H2_2"/>
    <property type="match status" value="12"/>
</dbReference>
<dbReference type="FunFam" id="3.30.160.60:FF:000072">
    <property type="entry name" value="zinc finger protein 143 isoform X1"/>
    <property type="match status" value="1"/>
</dbReference>
<evidence type="ECO:0000256" key="10">
    <source>
        <dbReference type="PROSITE-ProRule" id="PRU00042"/>
    </source>
</evidence>
<feature type="domain" description="C2H2-type" evidence="12">
    <location>
        <begin position="186"/>
        <end position="213"/>
    </location>
</feature>
<keyword evidence="9" id="KW-0539">Nucleus</keyword>
<feature type="binding site" evidence="11">
    <location>
        <position position="62"/>
    </location>
    <ligand>
        <name>Zn(2+)</name>
        <dbReference type="ChEBI" id="CHEBI:29105"/>
    </ligand>
</feature>
<feature type="domain" description="C2H2-type" evidence="12">
    <location>
        <begin position="374"/>
        <end position="401"/>
    </location>
</feature>
<evidence type="ECO:0000256" key="4">
    <source>
        <dbReference type="ARBA" id="ARBA00022771"/>
    </source>
</evidence>
<dbReference type="FunFam" id="3.30.160.60:FF:000557">
    <property type="entry name" value="zinc finger and SCAN domain-containing protein 29"/>
    <property type="match status" value="1"/>
</dbReference>
<dbReference type="OrthoDB" id="1095242at2759"/>
<dbReference type="PROSITE" id="PS00028">
    <property type="entry name" value="ZINC_FINGER_C2H2_1"/>
    <property type="match status" value="11"/>
</dbReference>
<feature type="domain" description="ZAD" evidence="13">
    <location>
        <begin position="6"/>
        <end position="86"/>
    </location>
</feature>
<evidence type="ECO:0000256" key="2">
    <source>
        <dbReference type="ARBA" id="ARBA00022723"/>
    </source>
</evidence>
<feature type="domain" description="C2H2-type" evidence="12">
    <location>
        <begin position="514"/>
        <end position="536"/>
    </location>
</feature>
<feature type="domain" description="C2H2-type" evidence="12">
    <location>
        <begin position="402"/>
        <end position="429"/>
    </location>
</feature>
<dbReference type="FunFam" id="3.30.160.60:FF:001485">
    <property type="entry name" value="Krueppel-related zinc finger protein"/>
    <property type="match status" value="1"/>
</dbReference>
<keyword evidence="2 11" id="KW-0479">Metal-binding</keyword>
<dbReference type="AlphaFoldDB" id="A0A8J9VNT7"/>
<feature type="domain" description="C2H2-type" evidence="12">
    <location>
        <begin position="458"/>
        <end position="485"/>
    </location>
</feature>
<sequence>MVNFQRTCRTCMKNDDKSLINLFDLFKTENNTSLKLADVLMQATSLQIAEKDGLPQNLCSVCEKTLQVLYTFRKQAHKSESELKKIILTSAVIKNENSETDFKNESQCDYVNYLDNFSVQDALPTSNQGKDLSDNYVNDNEIEETDVKVKVENITDLYKCTDCSITFENQKCLGLHLKEHKKDELLKCNQCDIQFDSKKLLVEHKKQHSGSKENNDFKDLYRCLQCMRTFVTEEEFVKCVLLHNGISESKIKEEESGGFKCTVCDQIFKKYRSLISHFKKHSKVKKKKLFTCDYCNRGFTQKGPLKRHLALHTKEKPYKCTECPQTYSRHDAWVTHMRKHRGIKPYACEHCDKAFLQLCSLKDHIRTHTGETPFLCSECGRGFKNSSNLRQHLKRHTGVKPFSCNLCPLTFCTKGQMKCHMDTHTGVHPYSCDDCGASFTKSSSLKKHKFIHLGIKPFACDGCNMSFSCKDHLKRHRRTHTGEKPYRCARCPRAYTQSNDLAKHMRVHVGQNIYACTVCGAKFRLLRELRQHYPIHYAAAGEAGEGDGELEGEAGEGIVEGEGRITITFNRSVLAEGGAGDVTINIGAEKIN</sequence>
<dbReference type="SMART" id="SM00868">
    <property type="entry name" value="zf-AD"/>
    <property type="match status" value="1"/>
</dbReference>
<proteinExistence type="predicted"/>
<reference evidence="14" key="1">
    <citation type="submission" date="2021-12" db="EMBL/GenBank/DDBJ databases">
        <authorList>
            <person name="Martin H S."/>
        </authorList>
    </citation>
    <scope>NUCLEOTIDE SEQUENCE</scope>
</reference>
<dbReference type="FunFam" id="3.30.160.60:FF:000352">
    <property type="entry name" value="zinc finger protein 3 homolog"/>
    <property type="match status" value="1"/>
</dbReference>
<keyword evidence="6" id="KW-0805">Transcription regulation</keyword>
<dbReference type="GO" id="GO:0005634">
    <property type="term" value="C:nucleus"/>
    <property type="evidence" value="ECO:0007669"/>
    <property type="project" value="UniProtKB-SubCell"/>
</dbReference>
<feature type="binding site" evidence="11">
    <location>
        <position position="11"/>
    </location>
    <ligand>
        <name>Zn(2+)</name>
        <dbReference type="ChEBI" id="CHEBI:29105"/>
    </ligand>
</feature>
<gene>
    <name evidence="14" type="ORF">BINO364_LOCUS12148</name>
</gene>
<organism evidence="14 15">
    <name type="scientific">Brenthis ino</name>
    <name type="common">lesser marbled fritillary</name>
    <dbReference type="NCBI Taxonomy" id="405034"/>
    <lineage>
        <taxon>Eukaryota</taxon>
        <taxon>Metazoa</taxon>
        <taxon>Ecdysozoa</taxon>
        <taxon>Arthropoda</taxon>
        <taxon>Hexapoda</taxon>
        <taxon>Insecta</taxon>
        <taxon>Pterygota</taxon>
        <taxon>Neoptera</taxon>
        <taxon>Endopterygota</taxon>
        <taxon>Lepidoptera</taxon>
        <taxon>Glossata</taxon>
        <taxon>Ditrysia</taxon>
        <taxon>Papilionoidea</taxon>
        <taxon>Nymphalidae</taxon>
        <taxon>Heliconiinae</taxon>
        <taxon>Argynnini</taxon>
        <taxon>Brenthis</taxon>
    </lineage>
</organism>
<keyword evidence="7" id="KW-0238">DNA-binding</keyword>
<dbReference type="PANTHER" id="PTHR24384">
    <property type="entry name" value="FINGER PUTATIVE TRANSCRIPTION FACTOR FAMILY-RELATED"/>
    <property type="match status" value="1"/>
</dbReference>
<feature type="domain" description="C2H2-type" evidence="12">
    <location>
        <begin position="158"/>
        <end position="185"/>
    </location>
</feature>
<dbReference type="Pfam" id="PF13912">
    <property type="entry name" value="zf-C2H2_6"/>
    <property type="match status" value="2"/>
</dbReference>
<dbReference type="Pfam" id="PF00096">
    <property type="entry name" value="zf-C2H2"/>
    <property type="match status" value="7"/>
</dbReference>
<dbReference type="Gene3D" id="3.40.1800.20">
    <property type="match status" value="1"/>
</dbReference>
<accession>A0A8J9VNT7</accession>
<dbReference type="InterPro" id="IPR036236">
    <property type="entry name" value="Znf_C2H2_sf"/>
</dbReference>
<evidence type="ECO:0000259" key="12">
    <source>
        <dbReference type="PROSITE" id="PS50157"/>
    </source>
</evidence>
<dbReference type="PROSITE" id="PS51915">
    <property type="entry name" value="ZAD"/>
    <property type="match status" value="1"/>
</dbReference>
<feature type="domain" description="C2H2-type" evidence="12">
    <location>
        <begin position="318"/>
        <end position="345"/>
    </location>
</feature>
<keyword evidence="8" id="KW-0804">Transcription</keyword>
<feature type="binding site" evidence="11">
    <location>
        <position position="59"/>
    </location>
    <ligand>
        <name>Zn(2+)</name>
        <dbReference type="ChEBI" id="CHEBI:29105"/>
    </ligand>
</feature>
<feature type="domain" description="C2H2-type" evidence="12">
    <location>
        <begin position="346"/>
        <end position="373"/>
    </location>
</feature>
<dbReference type="GO" id="GO:0008270">
    <property type="term" value="F:zinc ion binding"/>
    <property type="evidence" value="ECO:0007669"/>
    <property type="project" value="UniProtKB-UniRule"/>
</dbReference>
<keyword evidence="3" id="KW-0677">Repeat</keyword>
<dbReference type="GO" id="GO:0000981">
    <property type="term" value="F:DNA-binding transcription factor activity, RNA polymerase II-specific"/>
    <property type="evidence" value="ECO:0007669"/>
    <property type="project" value="TreeGrafter"/>
</dbReference>
<feature type="domain" description="C2H2-type" evidence="12">
    <location>
        <begin position="430"/>
        <end position="457"/>
    </location>
</feature>
<dbReference type="InterPro" id="IPR012934">
    <property type="entry name" value="Znf_AD"/>
</dbReference>
<dbReference type="FunFam" id="3.30.160.60:FF:000264">
    <property type="entry name" value="Zinc finger protein 236"/>
    <property type="match status" value="1"/>
</dbReference>
<evidence type="ECO:0000256" key="1">
    <source>
        <dbReference type="ARBA" id="ARBA00004123"/>
    </source>
</evidence>
<keyword evidence="4 10" id="KW-0863">Zinc-finger</keyword>
<feature type="non-terminal residue" evidence="14">
    <location>
        <position position="592"/>
    </location>
</feature>
<evidence type="ECO:0000256" key="5">
    <source>
        <dbReference type="ARBA" id="ARBA00022833"/>
    </source>
</evidence>
<dbReference type="SUPFAM" id="SSF57716">
    <property type="entry name" value="Glucocorticoid receptor-like (DNA-binding domain)"/>
    <property type="match status" value="1"/>
</dbReference>
<evidence type="ECO:0000256" key="6">
    <source>
        <dbReference type="ARBA" id="ARBA00023015"/>
    </source>
</evidence>
<evidence type="ECO:0000313" key="15">
    <source>
        <dbReference type="Proteomes" id="UP000838878"/>
    </source>
</evidence>
<dbReference type="FunFam" id="3.30.160.60:FF:000710">
    <property type="entry name" value="Zinc finger protein 768"/>
    <property type="match status" value="1"/>
</dbReference>
<evidence type="ECO:0000256" key="3">
    <source>
        <dbReference type="ARBA" id="ARBA00022737"/>
    </source>
</evidence>
<keyword evidence="15" id="KW-1185">Reference proteome</keyword>
<evidence type="ECO:0000259" key="13">
    <source>
        <dbReference type="PROSITE" id="PS51915"/>
    </source>
</evidence>
<evidence type="ECO:0000256" key="7">
    <source>
        <dbReference type="ARBA" id="ARBA00023125"/>
    </source>
</evidence>
<dbReference type="EMBL" id="OV170226">
    <property type="protein sequence ID" value="CAH0726718.1"/>
    <property type="molecule type" value="Genomic_DNA"/>
</dbReference>
<dbReference type="FunFam" id="3.30.160.60:FF:000065">
    <property type="entry name" value="B-cell CLL/lymphoma 6, member B"/>
    <property type="match status" value="1"/>
</dbReference>
<dbReference type="Proteomes" id="UP000838878">
    <property type="component" value="Chromosome 6"/>
</dbReference>
<evidence type="ECO:0008006" key="16">
    <source>
        <dbReference type="Google" id="ProtNLM"/>
    </source>
</evidence>
<feature type="domain" description="C2H2-type" evidence="12">
    <location>
        <begin position="259"/>
        <end position="286"/>
    </location>
</feature>
<feature type="binding site" evidence="11">
    <location>
        <position position="8"/>
    </location>
    <ligand>
        <name>Zn(2+)</name>
        <dbReference type="ChEBI" id="CHEBI:29105"/>
    </ligand>
</feature>
<dbReference type="InterPro" id="IPR050752">
    <property type="entry name" value="C2H2-ZF_domain"/>
</dbReference>
<name>A0A8J9VNT7_9NEOP</name>
<dbReference type="InterPro" id="IPR013087">
    <property type="entry name" value="Znf_C2H2_type"/>
</dbReference>
<dbReference type="GO" id="GO:0000978">
    <property type="term" value="F:RNA polymerase II cis-regulatory region sequence-specific DNA binding"/>
    <property type="evidence" value="ECO:0007669"/>
    <property type="project" value="TreeGrafter"/>
</dbReference>
<evidence type="ECO:0000256" key="9">
    <source>
        <dbReference type="ARBA" id="ARBA00023242"/>
    </source>
</evidence>
<dbReference type="Pfam" id="PF07776">
    <property type="entry name" value="zf-AD"/>
    <property type="match status" value="1"/>
</dbReference>
<dbReference type="PANTHER" id="PTHR24384:SF189">
    <property type="entry name" value="C2H2-TYPE DOMAIN-CONTAINING PROTEIN-RELATED"/>
    <property type="match status" value="1"/>
</dbReference>
<protein>
    <recommendedName>
        <fullName evidence="16">Zinc finger protein</fullName>
    </recommendedName>
</protein>
<evidence type="ECO:0000313" key="14">
    <source>
        <dbReference type="EMBL" id="CAH0726718.1"/>
    </source>
</evidence>
<dbReference type="Gene3D" id="3.30.160.60">
    <property type="entry name" value="Classic Zinc Finger"/>
    <property type="match status" value="11"/>
</dbReference>
<feature type="domain" description="C2H2-type" evidence="12">
    <location>
        <begin position="290"/>
        <end position="317"/>
    </location>
</feature>
<evidence type="ECO:0000256" key="8">
    <source>
        <dbReference type="ARBA" id="ARBA00023163"/>
    </source>
</evidence>
<dbReference type="FunFam" id="3.30.160.60:FF:000110">
    <property type="entry name" value="Zinc finger protein-like"/>
    <property type="match status" value="1"/>
</dbReference>
<comment type="subcellular location">
    <subcellularLocation>
        <location evidence="1">Nucleus</location>
    </subcellularLocation>
</comment>
<feature type="domain" description="C2H2-type" evidence="12">
    <location>
        <begin position="486"/>
        <end position="513"/>
    </location>
</feature>
<dbReference type="SUPFAM" id="SSF57667">
    <property type="entry name" value="beta-beta-alpha zinc fingers"/>
    <property type="match status" value="6"/>
</dbReference>
<dbReference type="SMART" id="SM00355">
    <property type="entry name" value="ZnF_C2H2"/>
    <property type="match status" value="13"/>
</dbReference>